<dbReference type="Pfam" id="PF13727">
    <property type="entry name" value="CoA_binding_3"/>
    <property type="match status" value="1"/>
</dbReference>
<evidence type="ECO:0000256" key="2">
    <source>
        <dbReference type="ARBA" id="ARBA00006464"/>
    </source>
</evidence>
<feature type="transmembrane region" description="Helical" evidence="7">
    <location>
        <begin position="269"/>
        <end position="293"/>
    </location>
</feature>
<evidence type="ECO:0000256" key="4">
    <source>
        <dbReference type="ARBA" id="ARBA00022692"/>
    </source>
</evidence>
<feature type="transmembrane region" description="Helical" evidence="7">
    <location>
        <begin position="48"/>
        <end position="67"/>
    </location>
</feature>
<reference evidence="9 10" key="1">
    <citation type="submission" date="2016-10" db="EMBL/GenBank/DDBJ databases">
        <title>Silvanigrella aquatica sp. nov., isolated from a freshwater lake located in the Black Forest, Germany, description of Silvanigrellaceae fam. nov., Silvanigrellales ord. nov., reclassification of the order Bdellovibrionales in the class Oligoflexia, reclassification of the families Bacteriovoracaceae and Halobacteriovoraceae in the new order Bacteriovoracales ord. nov., and reclassification of the family Pseudobacteriovoracaceae in the order Oligoflexiales.</title>
        <authorList>
            <person name="Hahn M.W."/>
            <person name="Schmidt J."/>
            <person name="Koll U."/>
            <person name="Rohde M."/>
            <person name="Verbag S."/>
            <person name="Pitt A."/>
            <person name="Nakai R."/>
            <person name="Naganuma T."/>
            <person name="Lang E."/>
        </authorList>
    </citation>
    <scope>NUCLEOTIDE SEQUENCE [LARGE SCALE GENOMIC DNA]</scope>
    <source>
        <strain evidence="9 10">MWH-Nonnen-W8red</strain>
    </source>
</reference>
<keyword evidence="4 7" id="KW-0812">Transmembrane</keyword>
<keyword evidence="5 7" id="KW-1133">Transmembrane helix</keyword>
<name>A0A1L4D008_9BACT</name>
<dbReference type="GO" id="GO:0016020">
    <property type="term" value="C:membrane"/>
    <property type="evidence" value="ECO:0007669"/>
    <property type="project" value="UniProtKB-SubCell"/>
</dbReference>
<dbReference type="InterPro" id="IPR017473">
    <property type="entry name" value="Undecaprenyl-P_gluc_Ptfrase"/>
</dbReference>
<feature type="transmembrane region" description="Helical" evidence="7">
    <location>
        <begin position="113"/>
        <end position="134"/>
    </location>
</feature>
<gene>
    <name evidence="9" type="ORF">AXG55_06330</name>
</gene>
<accession>A0A1L4D008</accession>
<dbReference type="NCBIfam" id="TIGR03023">
    <property type="entry name" value="WcaJ_sugtrans"/>
    <property type="match status" value="1"/>
</dbReference>
<comment type="similarity">
    <text evidence="2">Belongs to the bacterial sugar transferase family.</text>
</comment>
<dbReference type="Proteomes" id="UP000184731">
    <property type="component" value="Chromosome"/>
</dbReference>
<keyword evidence="6 7" id="KW-0472">Membrane</keyword>
<dbReference type="InterPro" id="IPR003362">
    <property type="entry name" value="Bact_transf"/>
</dbReference>
<dbReference type="OrthoDB" id="9808602at2"/>
<evidence type="ECO:0000313" key="9">
    <source>
        <dbReference type="EMBL" id="APJ03542.1"/>
    </source>
</evidence>
<dbReference type="RefSeq" id="WP_148697281.1">
    <property type="nucleotide sequence ID" value="NZ_CP017834.1"/>
</dbReference>
<keyword evidence="3 9" id="KW-0808">Transferase</keyword>
<dbReference type="STRING" id="1915309.AXG55_06330"/>
<dbReference type="NCBIfam" id="TIGR03025">
    <property type="entry name" value="EPS_sugtrans"/>
    <property type="match status" value="1"/>
</dbReference>
<feature type="domain" description="Bacterial sugar transferase" evidence="8">
    <location>
        <begin position="267"/>
        <end position="446"/>
    </location>
</feature>
<evidence type="ECO:0000256" key="7">
    <source>
        <dbReference type="SAM" id="Phobius"/>
    </source>
</evidence>
<evidence type="ECO:0000256" key="5">
    <source>
        <dbReference type="ARBA" id="ARBA00022989"/>
    </source>
</evidence>
<protein>
    <submittedName>
        <fullName evidence="9">Undecaprenyl-phosphate glucose phosphotransferase</fullName>
    </submittedName>
</protein>
<dbReference type="GO" id="GO:0016780">
    <property type="term" value="F:phosphotransferase activity, for other substituted phosphate groups"/>
    <property type="evidence" value="ECO:0007669"/>
    <property type="project" value="TreeGrafter"/>
</dbReference>
<evidence type="ECO:0000256" key="6">
    <source>
        <dbReference type="ARBA" id="ARBA00023136"/>
    </source>
</evidence>
<feature type="transmembrane region" description="Helical" evidence="7">
    <location>
        <begin position="88"/>
        <end position="107"/>
    </location>
</feature>
<proteinExistence type="inferred from homology"/>
<dbReference type="EMBL" id="CP017834">
    <property type="protein sequence ID" value="APJ03542.1"/>
    <property type="molecule type" value="Genomic_DNA"/>
</dbReference>
<dbReference type="PANTHER" id="PTHR30576:SF0">
    <property type="entry name" value="UNDECAPRENYL-PHOSPHATE N-ACETYLGALACTOSAMINYL 1-PHOSPHATE TRANSFERASE-RELATED"/>
    <property type="match status" value="1"/>
</dbReference>
<sequence length="454" mass="52824">MILSRHSDTLNIFRAVTDISCIVLAWIIAFIFRFNIEIVAVTRGQDTLYNYLRLLPLLILSYLFIFLSSGIYKKTLEKRRIWEENFQLLKNHTISFFIFVTLSYFIYEHRYSRVTLIIFFFITPFLLSFGRSLVRKVNRFYLKLKKTKKKVIIIGTGPSSKRLAKSIQDHADWNLQLLSCHSFSEMNAVDMYLKSSNVDLVFVVPSANETASVNDIYMHLDKNLSDILLIPYLGEKIFFEPNPIRFEGITALALNSSGLQHYGLFLKRLFDILFSTTFIILFSPIYFICALMVKLSSPGPIFFKQERMGLDGKKFNCIKFRGMYVNAEEKSGPVWAKANDDRTTRIGKWLRKTSLDEIPQFFNVLKGDMSVVGPRPERPVFVDNFKEQIPGYMLRHKAKAGITGWAQINGWRGNTSLEKRIECDLWYIQNWNIWLDFKIVLLTPIKGLIHPNAY</sequence>
<evidence type="ECO:0000313" key="10">
    <source>
        <dbReference type="Proteomes" id="UP000184731"/>
    </source>
</evidence>
<keyword evidence="10" id="KW-1185">Reference proteome</keyword>
<comment type="subcellular location">
    <subcellularLocation>
        <location evidence="1">Membrane</location>
        <topology evidence="1">Multi-pass membrane protein</topology>
    </subcellularLocation>
</comment>
<evidence type="ECO:0000256" key="1">
    <source>
        <dbReference type="ARBA" id="ARBA00004141"/>
    </source>
</evidence>
<dbReference type="KEGG" id="saqi:AXG55_06330"/>
<dbReference type="InterPro" id="IPR017475">
    <property type="entry name" value="EPS_sugar_tfrase"/>
</dbReference>
<feature type="transmembrane region" description="Helical" evidence="7">
    <location>
        <begin position="12"/>
        <end position="36"/>
    </location>
</feature>
<dbReference type="AlphaFoldDB" id="A0A1L4D008"/>
<evidence type="ECO:0000259" key="8">
    <source>
        <dbReference type="Pfam" id="PF02397"/>
    </source>
</evidence>
<organism evidence="9 10">
    <name type="scientific">Silvanigrella aquatica</name>
    <dbReference type="NCBI Taxonomy" id="1915309"/>
    <lineage>
        <taxon>Bacteria</taxon>
        <taxon>Pseudomonadati</taxon>
        <taxon>Bdellovibrionota</taxon>
        <taxon>Oligoflexia</taxon>
        <taxon>Silvanigrellales</taxon>
        <taxon>Silvanigrellaceae</taxon>
        <taxon>Silvanigrella</taxon>
    </lineage>
</organism>
<evidence type="ECO:0000256" key="3">
    <source>
        <dbReference type="ARBA" id="ARBA00022679"/>
    </source>
</evidence>
<dbReference type="PANTHER" id="PTHR30576">
    <property type="entry name" value="COLANIC BIOSYNTHESIS UDP-GLUCOSE LIPID CARRIER TRANSFERASE"/>
    <property type="match status" value="1"/>
</dbReference>
<dbReference type="Pfam" id="PF02397">
    <property type="entry name" value="Bac_transf"/>
    <property type="match status" value="1"/>
</dbReference>